<dbReference type="SUPFAM" id="SSF53850">
    <property type="entry name" value="Periplasmic binding protein-like II"/>
    <property type="match status" value="1"/>
</dbReference>
<dbReference type="InterPro" id="IPR005119">
    <property type="entry name" value="LysR_subst-bd"/>
</dbReference>
<dbReference type="InterPro" id="IPR000847">
    <property type="entry name" value="LysR_HTH_N"/>
</dbReference>
<organism evidence="6 7">
    <name type="scientific">Saccharopolyspora hordei</name>
    <dbReference type="NCBI Taxonomy" id="1838"/>
    <lineage>
        <taxon>Bacteria</taxon>
        <taxon>Bacillati</taxon>
        <taxon>Actinomycetota</taxon>
        <taxon>Actinomycetes</taxon>
        <taxon>Pseudonocardiales</taxon>
        <taxon>Pseudonocardiaceae</taxon>
        <taxon>Saccharopolyspora</taxon>
    </lineage>
</organism>
<evidence type="ECO:0000256" key="1">
    <source>
        <dbReference type="ARBA" id="ARBA00009437"/>
    </source>
</evidence>
<keyword evidence="3 6" id="KW-0238">DNA-binding</keyword>
<gene>
    <name evidence="6" type="ORF">HNR68_002590</name>
</gene>
<dbReference type="PANTHER" id="PTHR30118:SF15">
    <property type="entry name" value="TRANSCRIPTIONAL REGULATORY PROTEIN"/>
    <property type="match status" value="1"/>
</dbReference>
<dbReference type="PROSITE" id="PS50931">
    <property type="entry name" value="HTH_LYSR"/>
    <property type="match status" value="1"/>
</dbReference>
<dbReference type="Pfam" id="PF03466">
    <property type="entry name" value="LysR_substrate"/>
    <property type="match status" value="1"/>
</dbReference>
<evidence type="ECO:0000256" key="3">
    <source>
        <dbReference type="ARBA" id="ARBA00023125"/>
    </source>
</evidence>
<keyword evidence="2" id="KW-0805">Transcription regulation</keyword>
<evidence type="ECO:0000313" key="7">
    <source>
        <dbReference type="Proteomes" id="UP000587002"/>
    </source>
</evidence>
<dbReference type="RefSeq" id="WP_179720798.1">
    <property type="nucleotide sequence ID" value="NZ_BAABFH010000001.1"/>
</dbReference>
<keyword evidence="4" id="KW-0804">Transcription</keyword>
<keyword evidence="7" id="KW-1185">Reference proteome</keyword>
<protein>
    <submittedName>
        <fullName evidence="6">DNA-binding transcriptional LysR family regulator</fullName>
    </submittedName>
</protein>
<name>A0A853ARG0_9PSEU</name>
<dbReference type="InterPro" id="IPR036388">
    <property type="entry name" value="WH-like_DNA-bd_sf"/>
</dbReference>
<evidence type="ECO:0000313" key="6">
    <source>
        <dbReference type="EMBL" id="NYI83960.1"/>
    </source>
</evidence>
<dbReference type="Gene3D" id="1.10.10.10">
    <property type="entry name" value="Winged helix-like DNA-binding domain superfamily/Winged helix DNA-binding domain"/>
    <property type="match status" value="1"/>
</dbReference>
<dbReference type="GO" id="GO:0003677">
    <property type="term" value="F:DNA binding"/>
    <property type="evidence" value="ECO:0007669"/>
    <property type="project" value="UniProtKB-KW"/>
</dbReference>
<proteinExistence type="inferred from homology"/>
<dbReference type="Proteomes" id="UP000587002">
    <property type="component" value="Unassembled WGS sequence"/>
</dbReference>
<evidence type="ECO:0000259" key="5">
    <source>
        <dbReference type="PROSITE" id="PS50931"/>
    </source>
</evidence>
<dbReference type="GO" id="GO:0003700">
    <property type="term" value="F:DNA-binding transcription factor activity"/>
    <property type="evidence" value="ECO:0007669"/>
    <property type="project" value="InterPro"/>
</dbReference>
<dbReference type="SUPFAM" id="SSF46785">
    <property type="entry name" value="Winged helix' DNA-binding domain"/>
    <property type="match status" value="1"/>
</dbReference>
<reference evidence="6 7" key="1">
    <citation type="submission" date="2020-07" db="EMBL/GenBank/DDBJ databases">
        <title>Sequencing the genomes of 1000 actinobacteria strains.</title>
        <authorList>
            <person name="Klenk H.-P."/>
        </authorList>
    </citation>
    <scope>NUCLEOTIDE SEQUENCE [LARGE SCALE GENOMIC DNA]</scope>
    <source>
        <strain evidence="6 7">DSM 44065</strain>
    </source>
</reference>
<dbReference type="PANTHER" id="PTHR30118">
    <property type="entry name" value="HTH-TYPE TRANSCRIPTIONAL REGULATOR LEUO-RELATED"/>
    <property type="match status" value="1"/>
</dbReference>
<dbReference type="Gene3D" id="3.40.190.10">
    <property type="entry name" value="Periplasmic binding protein-like II"/>
    <property type="match status" value="2"/>
</dbReference>
<accession>A0A853ARG0</accession>
<dbReference type="Pfam" id="PF00126">
    <property type="entry name" value="HTH_1"/>
    <property type="match status" value="1"/>
</dbReference>
<comment type="caution">
    <text evidence="6">The sequence shown here is derived from an EMBL/GenBank/DDBJ whole genome shotgun (WGS) entry which is preliminary data.</text>
</comment>
<sequence>MRRPTHLANLDLNLLSVLEALLSERSVTRAARRLGRTQPAVSAALAKLRRHFGDELLLRSGNRYELSPLAAQLVEPVEVATAAARRVFSAQPTFDPAHSTREFVVLMSDYSLAVLGEPLARLTAHRAPQVRLHVQQTSTDAVDHAHDVLRTADALVLPHGFLSDLPHADLYTDDWVCLASTDNDAVEEELTTDQLSELPWVVTYHRPTAFTPATLQMRARGIEPRISMVVESFVTLPLLITGTDRVALIQHRLADRFRGVPGLRVLECPFPADPLVEALWWHPMNTHDPAHRWLRELIAEAAQDC</sequence>
<dbReference type="InterPro" id="IPR050389">
    <property type="entry name" value="LysR-type_TF"/>
</dbReference>
<evidence type="ECO:0000256" key="2">
    <source>
        <dbReference type="ARBA" id="ARBA00023015"/>
    </source>
</evidence>
<dbReference type="InterPro" id="IPR036390">
    <property type="entry name" value="WH_DNA-bd_sf"/>
</dbReference>
<comment type="similarity">
    <text evidence="1">Belongs to the LysR transcriptional regulatory family.</text>
</comment>
<dbReference type="EMBL" id="JACCFJ010000001">
    <property type="protein sequence ID" value="NYI83960.1"/>
    <property type="molecule type" value="Genomic_DNA"/>
</dbReference>
<feature type="domain" description="HTH lysR-type" evidence="5">
    <location>
        <begin position="10"/>
        <end position="67"/>
    </location>
</feature>
<evidence type="ECO:0000256" key="4">
    <source>
        <dbReference type="ARBA" id="ARBA00023163"/>
    </source>
</evidence>
<dbReference type="PRINTS" id="PR00039">
    <property type="entry name" value="HTHLYSR"/>
</dbReference>
<dbReference type="AlphaFoldDB" id="A0A853ARG0"/>